<evidence type="ECO:0000256" key="1">
    <source>
        <dbReference type="SAM" id="SignalP"/>
    </source>
</evidence>
<organism evidence="2 3">
    <name type="scientific">Heterostelium pallidum (strain ATCC 26659 / Pp 5 / PN500)</name>
    <name type="common">Cellular slime mold</name>
    <name type="synonym">Polysphondylium pallidum</name>
    <dbReference type="NCBI Taxonomy" id="670386"/>
    <lineage>
        <taxon>Eukaryota</taxon>
        <taxon>Amoebozoa</taxon>
        <taxon>Evosea</taxon>
        <taxon>Eumycetozoa</taxon>
        <taxon>Dictyostelia</taxon>
        <taxon>Acytosteliales</taxon>
        <taxon>Acytosteliaceae</taxon>
        <taxon>Heterostelium</taxon>
    </lineage>
</organism>
<accession>D3B256</accession>
<dbReference type="STRING" id="670386.D3B256"/>
<dbReference type="OMA" id="GNDCPAN"/>
<evidence type="ECO:0000313" key="3">
    <source>
        <dbReference type="Proteomes" id="UP000001396"/>
    </source>
</evidence>
<gene>
    <name evidence="2" type="primary">phaZ</name>
    <name evidence="2" type="ORF">PPL_02463</name>
</gene>
<feature type="signal peptide" evidence="1">
    <location>
        <begin position="1"/>
        <end position="20"/>
    </location>
</feature>
<protein>
    <submittedName>
        <fullName evidence="2">Polyhydroxybutyrate depolymerase</fullName>
    </submittedName>
</protein>
<dbReference type="AlphaFoldDB" id="D3B256"/>
<dbReference type="PANTHER" id="PTHR42972:SF8">
    <property type="entry name" value="POLYHYDROXYBUTYRATE DEPOLYMERASE"/>
    <property type="match status" value="1"/>
</dbReference>
<dbReference type="Proteomes" id="UP000001396">
    <property type="component" value="Unassembled WGS sequence"/>
</dbReference>
<keyword evidence="1" id="KW-0732">Signal</keyword>
<dbReference type="GeneID" id="31357988"/>
<comment type="caution">
    <text evidence="2">The sequence shown here is derived from an EMBL/GenBank/DDBJ whole genome shotgun (WGS) entry which is preliminary data.</text>
</comment>
<dbReference type="SUPFAM" id="SSF53474">
    <property type="entry name" value="alpha/beta-Hydrolases"/>
    <property type="match status" value="1"/>
</dbReference>
<dbReference type="EMBL" id="ADBJ01000009">
    <property type="protein sequence ID" value="EFA84431.1"/>
    <property type="molecule type" value="Genomic_DNA"/>
</dbReference>
<dbReference type="InterPro" id="IPR029058">
    <property type="entry name" value="AB_hydrolase_fold"/>
</dbReference>
<dbReference type="InParanoid" id="D3B256"/>
<dbReference type="RefSeq" id="XP_020436545.1">
    <property type="nucleotide sequence ID" value="XM_020573450.1"/>
</dbReference>
<sequence>MYKDLNVLLAIFILIQYCICITNAGSVTVSGISSGAYMAVQFHVAFSSVVQGAGVIAGGPYYCANNDVLIATTSCMADPSLINLTELYAATDFAASTLTIDPTSNLASTKVWIYSGMKDTVVVQGVVKKLETYYQHYIDASQINTTYNIPSEHSFVTDNFGNNCSYLGPDYINNCNFNSAYNLLSFILPTEINPPSTTNSSKENFVEIDQSQFIPYGTALDAGLYDYAFAYIPPQCQQRNKGVCSVHIAYHGCLQTIPLIGDTFYVNTGYNEIADTNNLIILYPQAQANTLNPKGCFDWWGYTGADYASQLGVQMLTVKKMLDYLISEYNI</sequence>
<feature type="chain" id="PRO_5003040812" evidence="1">
    <location>
        <begin position="21"/>
        <end position="331"/>
    </location>
</feature>
<dbReference type="PANTHER" id="PTHR42972">
    <property type="entry name" value="TOL-PAL SYSTEM PROTEIN TOLB"/>
    <property type="match status" value="1"/>
</dbReference>
<name>D3B256_HETP5</name>
<keyword evidence="3" id="KW-1185">Reference proteome</keyword>
<reference evidence="2 3" key="1">
    <citation type="journal article" date="2011" name="Genome Res.">
        <title>Phylogeny-wide analysis of social amoeba genomes highlights ancient origins for complex intercellular communication.</title>
        <authorList>
            <person name="Heidel A.J."/>
            <person name="Lawal H.M."/>
            <person name="Felder M."/>
            <person name="Schilde C."/>
            <person name="Helps N.R."/>
            <person name="Tunggal B."/>
            <person name="Rivero F."/>
            <person name="John U."/>
            <person name="Schleicher M."/>
            <person name="Eichinger L."/>
            <person name="Platzer M."/>
            <person name="Noegel A.A."/>
            <person name="Schaap P."/>
            <person name="Gloeckner G."/>
        </authorList>
    </citation>
    <scope>NUCLEOTIDE SEQUENCE [LARGE SCALE GENOMIC DNA]</scope>
    <source>
        <strain evidence="3">ATCC 26659 / Pp 5 / PN500</strain>
    </source>
</reference>
<proteinExistence type="predicted"/>
<dbReference type="Gene3D" id="3.40.50.1820">
    <property type="entry name" value="alpha/beta hydrolase"/>
    <property type="match status" value="2"/>
</dbReference>
<evidence type="ECO:0000313" key="2">
    <source>
        <dbReference type="EMBL" id="EFA84431.1"/>
    </source>
</evidence>